<dbReference type="Proteomes" id="UP000000768">
    <property type="component" value="Chromosome 1"/>
</dbReference>
<gene>
    <name evidence="1" type="ORF">SORBI_3001G524600</name>
</gene>
<dbReference type="EMBL" id="CM000760">
    <property type="protein sequence ID" value="KXG40292.1"/>
    <property type="molecule type" value="Genomic_DNA"/>
</dbReference>
<name>A0A1B6QQU8_SORBI</name>
<accession>A0A1B6QQU8</accession>
<keyword evidence="2" id="KW-1185">Reference proteome</keyword>
<evidence type="ECO:0000313" key="2">
    <source>
        <dbReference type="Proteomes" id="UP000000768"/>
    </source>
</evidence>
<organism evidence="1 2">
    <name type="scientific">Sorghum bicolor</name>
    <name type="common">Sorghum</name>
    <name type="synonym">Sorghum vulgare</name>
    <dbReference type="NCBI Taxonomy" id="4558"/>
    <lineage>
        <taxon>Eukaryota</taxon>
        <taxon>Viridiplantae</taxon>
        <taxon>Streptophyta</taxon>
        <taxon>Embryophyta</taxon>
        <taxon>Tracheophyta</taxon>
        <taxon>Spermatophyta</taxon>
        <taxon>Magnoliopsida</taxon>
        <taxon>Liliopsida</taxon>
        <taxon>Poales</taxon>
        <taxon>Poaceae</taxon>
        <taxon>PACMAD clade</taxon>
        <taxon>Panicoideae</taxon>
        <taxon>Andropogonodae</taxon>
        <taxon>Andropogoneae</taxon>
        <taxon>Sorghinae</taxon>
        <taxon>Sorghum</taxon>
    </lineage>
</organism>
<dbReference type="InParanoid" id="A0A1B6QQU8"/>
<dbReference type="OMA" id="YIWELAY"/>
<proteinExistence type="predicted"/>
<dbReference type="AlphaFoldDB" id="A0A1B6QQU8"/>
<dbReference type="Gramene" id="KXG40292">
    <property type="protein sequence ID" value="KXG40292"/>
    <property type="gene ID" value="SORBI_3001G524600"/>
</dbReference>
<reference evidence="1 2" key="1">
    <citation type="journal article" date="2009" name="Nature">
        <title>The Sorghum bicolor genome and the diversification of grasses.</title>
        <authorList>
            <person name="Paterson A.H."/>
            <person name="Bowers J.E."/>
            <person name="Bruggmann R."/>
            <person name="Dubchak I."/>
            <person name="Grimwood J."/>
            <person name="Gundlach H."/>
            <person name="Haberer G."/>
            <person name="Hellsten U."/>
            <person name="Mitros T."/>
            <person name="Poliakov A."/>
            <person name="Schmutz J."/>
            <person name="Spannagl M."/>
            <person name="Tang H."/>
            <person name="Wang X."/>
            <person name="Wicker T."/>
            <person name="Bharti A.K."/>
            <person name="Chapman J."/>
            <person name="Feltus F.A."/>
            <person name="Gowik U."/>
            <person name="Grigoriev I.V."/>
            <person name="Lyons E."/>
            <person name="Maher C.A."/>
            <person name="Martis M."/>
            <person name="Narechania A."/>
            <person name="Otillar R.P."/>
            <person name="Penning B.W."/>
            <person name="Salamov A.A."/>
            <person name="Wang Y."/>
            <person name="Zhang L."/>
            <person name="Carpita N.C."/>
            <person name="Freeling M."/>
            <person name="Gingle A.R."/>
            <person name="Hash C.T."/>
            <person name="Keller B."/>
            <person name="Klein P."/>
            <person name="Kresovich S."/>
            <person name="McCann M.C."/>
            <person name="Ming R."/>
            <person name="Peterson D.G."/>
            <person name="Mehboob-ur-Rahman"/>
            <person name="Ware D."/>
            <person name="Westhoff P."/>
            <person name="Mayer K.F."/>
            <person name="Messing J."/>
            <person name="Rokhsar D.S."/>
        </authorList>
    </citation>
    <scope>NUCLEOTIDE SEQUENCE [LARGE SCALE GENOMIC DNA]</scope>
    <source>
        <strain evidence="2">cv. BTx623</strain>
    </source>
</reference>
<evidence type="ECO:0000313" key="1">
    <source>
        <dbReference type="EMBL" id="KXG40292.1"/>
    </source>
</evidence>
<sequence length="87" mass="10353">MVHFRVTECTLLAVSVLREYLYLYIWELAYGSILQRGVVDQYRWKLITSGECNSKSAYNAFFMGRVCFLPWRRIWKTPPPPPLQCKF</sequence>
<protein>
    <submittedName>
        <fullName evidence="1">Uncharacterized protein</fullName>
    </submittedName>
</protein>
<reference evidence="2" key="2">
    <citation type="journal article" date="2018" name="Plant J.">
        <title>The Sorghum bicolor reference genome: improved assembly, gene annotations, a transcriptome atlas, and signatures of genome organization.</title>
        <authorList>
            <person name="McCormick R.F."/>
            <person name="Truong S.K."/>
            <person name="Sreedasyam A."/>
            <person name="Jenkins J."/>
            <person name="Shu S."/>
            <person name="Sims D."/>
            <person name="Kennedy M."/>
            <person name="Amirebrahimi M."/>
            <person name="Weers B.D."/>
            <person name="McKinley B."/>
            <person name="Mattison A."/>
            <person name="Morishige D.T."/>
            <person name="Grimwood J."/>
            <person name="Schmutz J."/>
            <person name="Mullet J.E."/>
        </authorList>
    </citation>
    <scope>NUCLEOTIDE SEQUENCE [LARGE SCALE GENOMIC DNA]</scope>
    <source>
        <strain evidence="2">cv. BTx623</strain>
    </source>
</reference>